<evidence type="ECO:0000313" key="2">
    <source>
        <dbReference type="Proteomes" id="UP000642571"/>
    </source>
</evidence>
<organism evidence="1 2">
    <name type="scientific">Pontibacillus salipaludis</name>
    <dbReference type="NCBI Taxonomy" id="1697394"/>
    <lineage>
        <taxon>Bacteria</taxon>
        <taxon>Bacillati</taxon>
        <taxon>Bacillota</taxon>
        <taxon>Bacilli</taxon>
        <taxon>Bacillales</taxon>
        <taxon>Bacillaceae</taxon>
        <taxon>Pontibacillus</taxon>
    </lineage>
</organism>
<reference evidence="2" key="1">
    <citation type="journal article" date="2019" name="Int. J. Syst. Evol. Microbiol.">
        <title>The Global Catalogue of Microorganisms (GCM) 10K type strain sequencing project: providing services to taxonomists for standard genome sequencing and annotation.</title>
        <authorList>
            <consortium name="The Broad Institute Genomics Platform"/>
            <consortium name="The Broad Institute Genome Sequencing Center for Infectious Disease"/>
            <person name="Wu L."/>
            <person name="Ma J."/>
        </authorList>
    </citation>
    <scope>NUCLEOTIDE SEQUENCE [LARGE SCALE GENOMIC DNA]</scope>
    <source>
        <strain evidence="2">CGMCC 1.15353</strain>
    </source>
</reference>
<sequence length="49" mass="5516">MIVPAGGVVRFEWILFNIVVSIFSSFGMNGEGWLNERIYLHIEADSSIT</sequence>
<evidence type="ECO:0000313" key="1">
    <source>
        <dbReference type="EMBL" id="GGD12843.1"/>
    </source>
</evidence>
<accession>A0ABQ1Q4V3</accession>
<keyword evidence="2" id="KW-1185">Reference proteome</keyword>
<name>A0ABQ1Q4V3_9BACI</name>
<protein>
    <submittedName>
        <fullName evidence="1">Uncharacterized protein</fullName>
    </submittedName>
</protein>
<dbReference type="EMBL" id="BMIN01000008">
    <property type="protein sequence ID" value="GGD12843.1"/>
    <property type="molecule type" value="Genomic_DNA"/>
</dbReference>
<dbReference type="Proteomes" id="UP000642571">
    <property type="component" value="Unassembled WGS sequence"/>
</dbReference>
<proteinExistence type="predicted"/>
<comment type="caution">
    <text evidence="1">The sequence shown here is derived from an EMBL/GenBank/DDBJ whole genome shotgun (WGS) entry which is preliminary data.</text>
</comment>
<gene>
    <name evidence="1" type="ORF">GCM10011389_20490</name>
</gene>